<reference evidence="1 2" key="1">
    <citation type="submission" date="2019-03" db="EMBL/GenBank/DDBJ databases">
        <authorList>
            <person name="Sebastian G."/>
            <person name="Baumann P."/>
            <person name="Ruckert C."/>
            <person name="Kalinowski J."/>
            <person name="Nebel B."/>
            <person name="Takors R."/>
            <person name="Blombach B."/>
        </authorList>
    </citation>
    <scope>NUCLEOTIDE SEQUENCE [LARGE SCALE GENOMIC DNA]</scope>
    <source>
        <strain evidence="1 2">DSM 1084</strain>
    </source>
</reference>
<dbReference type="RefSeq" id="WP_133156698.1">
    <property type="nucleotide sequence ID" value="NZ_CP037867.1"/>
</dbReference>
<dbReference type="EMBL" id="CP037867">
    <property type="protein sequence ID" value="QBM28365.1"/>
    <property type="molecule type" value="Genomic_DNA"/>
</dbReference>
<evidence type="ECO:0000313" key="2">
    <source>
        <dbReference type="Proteomes" id="UP000293912"/>
    </source>
</evidence>
<evidence type="ECO:0000313" key="1">
    <source>
        <dbReference type="EMBL" id="QBM28365.1"/>
    </source>
</evidence>
<name>A0A4P6X0W5_HYDPS</name>
<protein>
    <submittedName>
        <fullName evidence="1">Uncharacterized protein</fullName>
    </submittedName>
</protein>
<accession>A0A4P6X0W5</accession>
<dbReference type="KEGG" id="hpse:HPF_11750"/>
<sequence>MSQLSQGNRRSLYAIFLAWLSQASTKETDQLDELLDKHPPQGARSVLTLVSNCLDDPVLRPQLPKNLALRLQAVNWLQGGFAVRAV</sequence>
<organism evidence="1 2">
    <name type="scientific">Hydrogenophaga pseudoflava</name>
    <name type="common">Pseudomonas carboxydoflava</name>
    <dbReference type="NCBI Taxonomy" id="47421"/>
    <lineage>
        <taxon>Bacteria</taxon>
        <taxon>Pseudomonadati</taxon>
        <taxon>Pseudomonadota</taxon>
        <taxon>Betaproteobacteria</taxon>
        <taxon>Burkholderiales</taxon>
        <taxon>Comamonadaceae</taxon>
        <taxon>Hydrogenophaga</taxon>
    </lineage>
</organism>
<proteinExistence type="predicted"/>
<dbReference type="Proteomes" id="UP000293912">
    <property type="component" value="Chromosome"/>
</dbReference>
<keyword evidence="2" id="KW-1185">Reference proteome</keyword>
<dbReference type="AlphaFoldDB" id="A0A4P6X0W5"/>
<gene>
    <name evidence="1" type="ORF">HPF_11750</name>
</gene>